<dbReference type="EMBL" id="ML213511">
    <property type="protein sequence ID" value="TFK51256.1"/>
    <property type="molecule type" value="Genomic_DNA"/>
</dbReference>
<evidence type="ECO:0000256" key="5">
    <source>
        <dbReference type="SAM" id="MobiDB-lite"/>
    </source>
</evidence>
<dbReference type="PANTHER" id="PTHR46172">
    <property type="entry name" value="DNA POLYMERASE EPSILON SUBUNIT 3"/>
    <property type="match status" value="1"/>
</dbReference>
<dbReference type="GO" id="GO:0046982">
    <property type="term" value="F:protein heterodimerization activity"/>
    <property type="evidence" value="ECO:0007669"/>
    <property type="project" value="InterPro"/>
</dbReference>
<evidence type="ECO:0000259" key="6">
    <source>
        <dbReference type="Pfam" id="PF00808"/>
    </source>
</evidence>
<dbReference type="InterPro" id="IPR003958">
    <property type="entry name" value="CBFA_NFYB_domain"/>
</dbReference>
<evidence type="ECO:0000313" key="7">
    <source>
        <dbReference type="EMBL" id="TFK51256.1"/>
    </source>
</evidence>
<dbReference type="GO" id="GO:0008623">
    <property type="term" value="C:CHRAC"/>
    <property type="evidence" value="ECO:0007669"/>
    <property type="project" value="TreeGrafter"/>
</dbReference>
<feature type="compositionally biased region" description="Acidic residues" evidence="5">
    <location>
        <begin position="181"/>
        <end position="213"/>
    </location>
</feature>
<name>A0A5C3N4A6_9AGAM</name>
<evidence type="ECO:0000313" key="8">
    <source>
        <dbReference type="Proteomes" id="UP000305948"/>
    </source>
</evidence>
<evidence type="ECO:0000256" key="1">
    <source>
        <dbReference type="ARBA" id="ARBA00004123"/>
    </source>
</evidence>
<dbReference type="GO" id="GO:0008622">
    <property type="term" value="C:epsilon DNA polymerase complex"/>
    <property type="evidence" value="ECO:0007669"/>
    <property type="project" value="TreeGrafter"/>
</dbReference>
<sequence length="243" mass="26603">MPRADSTSNLAKSQSESTTGIENYELPRTLVTKIAKSAVPDNTKLQKEVVTSLVKGSTVFINYLAATAHDVAASKQHKSISATDVLKALEVLEFADMVPELQNELNAYREHQKRVKQNGGGIRGKAREAMLGEQPAKGKGKEKLAFLPTTAPQMTGQAVLPTQGYPDDMDTQADAIRMRPDEDEEMVEAYEEGDIPEEEIPEDEPEEEDEELVDTLAPEGADLTHDARRLEDAVGGTPQEDKI</sequence>
<dbReference type="GO" id="GO:0031490">
    <property type="term" value="F:chromatin DNA binding"/>
    <property type="evidence" value="ECO:0007669"/>
    <property type="project" value="TreeGrafter"/>
</dbReference>
<evidence type="ECO:0000256" key="2">
    <source>
        <dbReference type="ARBA" id="ARBA00023242"/>
    </source>
</evidence>
<feature type="domain" description="Transcription factor CBF/NF-Y/archaeal histone" evidence="6">
    <location>
        <begin position="25"/>
        <end position="89"/>
    </location>
</feature>
<feature type="region of interest" description="Disordered" evidence="5">
    <location>
        <begin position="1"/>
        <end position="21"/>
    </location>
</feature>
<proteinExistence type="predicted"/>
<keyword evidence="2" id="KW-0539">Nucleus</keyword>
<dbReference type="Gene3D" id="1.10.20.10">
    <property type="entry name" value="Histone, subunit A"/>
    <property type="match status" value="1"/>
</dbReference>
<dbReference type="OrthoDB" id="1707486at2759"/>
<organism evidence="7 8">
    <name type="scientific">Heliocybe sulcata</name>
    <dbReference type="NCBI Taxonomy" id="5364"/>
    <lineage>
        <taxon>Eukaryota</taxon>
        <taxon>Fungi</taxon>
        <taxon>Dikarya</taxon>
        <taxon>Basidiomycota</taxon>
        <taxon>Agaricomycotina</taxon>
        <taxon>Agaricomycetes</taxon>
        <taxon>Gloeophyllales</taxon>
        <taxon>Gloeophyllaceae</taxon>
        <taxon>Heliocybe</taxon>
    </lineage>
</organism>
<dbReference type="AlphaFoldDB" id="A0A5C3N4A6"/>
<evidence type="ECO:0000256" key="3">
    <source>
        <dbReference type="ARBA" id="ARBA00039775"/>
    </source>
</evidence>
<comment type="subcellular location">
    <subcellularLocation>
        <location evidence="1">Nucleus</location>
    </subcellularLocation>
</comment>
<evidence type="ECO:0000256" key="4">
    <source>
        <dbReference type="ARBA" id="ARBA00042096"/>
    </source>
</evidence>
<dbReference type="InterPro" id="IPR051377">
    <property type="entry name" value="DNA_Pol-Epsilon_Subunit"/>
</dbReference>
<gene>
    <name evidence="7" type="ORF">OE88DRAFT_1659117</name>
</gene>
<keyword evidence="8" id="KW-1185">Reference proteome</keyword>
<dbReference type="Pfam" id="PF00808">
    <property type="entry name" value="CBFD_NFYB_HMF"/>
    <property type="match status" value="1"/>
</dbReference>
<dbReference type="CDD" id="cd22928">
    <property type="entry name" value="HFD_POLE3_DPB4"/>
    <property type="match status" value="1"/>
</dbReference>
<dbReference type="PANTHER" id="PTHR46172:SF1">
    <property type="entry name" value="DNA POLYMERASE EPSILON SUBUNIT 3"/>
    <property type="match status" value="1"/>
</dbReference>
<dbReference type="GO" id="GO:0006974">
    <property type="term" value="P:DNA damage response"/>
    <property type="evidence" value="ECO:0007669"/>
    <property type="project" value="TreeGrafter"/>
</dbReference>
<dbReference type="InterPro" id="IPR009072">
    <property type="entry name" value="Histone-fold"/>
</dbReference>
<accession>A0A5C3N4A6</accession>
<dbReference type="GO" id="GO:0006272">
    <property type="term" value="P:leading strand elongation"/>
    <property type="evidence" value="ECO:0007669"/>
    <property type="project" value="TreeGrafter"/>
</dbReference>
<feature type="compositionally biased region" description="Basic and acidic residues" evidence="5">
    <location>
        <begin position="222"/>
        <end position="232"/>
    </location>
</feature>
<feature type="region of interest" description="Disordered" evidence="5">
    <location>
        <begin position="179"/>
        <end position="243"/>
    </location>
</feature>
<protein>
    <recommendedName>
        <fullName evidence="3">DNA polymerase epsilon subunit D</fullName>
    </recommendedName>
    <alternativeName>
        <fullName evidence="4">DNA polymerase II subunit D</fullName>
    </alternativeName>
</protein>
<dbReference type="Proteomes" id="UP000305948">
    <property type="component" value="Unassembled WGS sequence"/>
</dbReference>
<dbReference type="SUPFAM" id="SSF47113">
    <property type="entry name" value="Histone-fold"/>
    <property type="match status" value="1"/>
</dbReference>
<dbReference type="STRING" id="5364.A0A5C3N4A6"/>
<dbReference type="GO" id="GO:0031507">
    <property type="term" value="P:heterochromatin formation"/>
    <property type="evidence" value="ECO:0007669"/>
    <property type="project" value="TreeGrafter"/>
</dbReference>
<reference evidence="7 8" key="1">
    <citation type="journal article" date="2019" name="Nat. Ecol. Evol.">
        <title>Megaphylogeny resolves global patterns of mushroom evolution.</title>
        <authorList>
            <person name="Varga T."/>
            <person name="Krizsan K."/>
            <person name="Foldi C."/>
            <person name="Dima B."/>
            <person name="Sanchez-Garcia M."/>
            <person name="Sanchez-Ramirez S."/>
            <person name="Szollosi G.J."/>
            <person name="Szarkandi J.G."/>
            <person name="Papp V."/>
            <person name="Albert L."/>
            <person name="Andreopoulos W."/>
            <person name="Angelini C."/>
            <person name="Antonin V."/>
            <person name="Barry K.W."/>
            <person name="Bougher N.L."/>
            <person name="Buchanan P."/>
            <person name="Buyck B."/>
            <person name="Bense V."/>
            <person name="Catcheside P."/>
            <person name="Chovatia M."/>
            <person name="Cooper J."/>
            <person name="Damon W."/>
            <person name="Desjardin D."/>
            <person name="Finy P."/>
            <person name="Geml J."/>
            <person name="Haridas S."/>
            <person name="Hughes K."/>
            <person name="Justo A."/>
            <person name="Karasinski D."/>
            <person name="Kautmanova I."/>
            <person name="Kiss B."/>
            <person name="Kocsube S."/>
            <person name="Kotiranta H."/>
            <person name="LaButti K.M."/>
            <person name="Lechner B.E."/>
            <person name="Liimatainen K."/>
            <person name="Lipzen A."/>
            <person name="Lukacs Z."/>
            <person name="Mihaltcheva S."/>
            <person name="Morgado L.N."/>
            <person name="Niskanen T."/>
            <person name="Noordeloos M.E."/>
            <person name="Ohm R.A."/>
            <person name="Ortiz-Santana B."/>
            <person name="Ovrebo C."/>
            <person name="Racz N."/>
            <person name="Riley R."/>
            <person name="Savchenko A."/>
            <person name="Shiryaev A."/>
            <person name="Soop K."/>
            <person name="Spirin V."/>
            <person name="Szebenyi C."/>
            <person name="Tomsovsky M."/>
            <person name="Tulloss R.E."/>
            <person name="Uehling J."/>
            <person name="Grigoriev I.V."/>
            <person name="Vagvolgyi C."/>
            <person name="Papp T."/>
            <person name="Martin F.M."/>
            <person name="Miettinen O."/>
            <person name="Hibbett D.S."/>
            <person name="Nagy L.G."/>
        </authorList>
    </citation>
    <scope>NUCLEOTIDE SEQUENCE [LARGE SCALE GENOMIC DNA]</scope>
    <source>
        <strain evidence="7 8">OMC1185</strain>
    </source>
</reference>